<dbReference type="GO" id="GO:0006355">
    <property type="term" value="P:regulation of DNA-templated transcription"/>
    <property type="evidence" value="ECO:0007669"/>
    <property type="project" value="InterPro"/>
</dbReference>
<feature type="domain" description="OmpR/PhoB-type" evidence="11">
    <location>
        <begin position="127"/>
        <end position="228"/>
    </location>
</feature>
<keyword evidence="4" id="KW-0805">Transcription regulation</keyword>
<evidence type="ECO:0000256" key="3">
    <source>
        <dbReference type="ARBA" id="ARBA00023012"/>
    </source>
</evidence>
<dbReference type="Pfam" id="PF00072">
    <property type="entry name" value="Response_reg"/>
    <property type="match status" value="1"/>
</dbReference>
<dbReference type="FunFam" id="3.40.50.2300:FF:000001">
    <property type="entry name" value="DNA-binding response regulator PhoB"/>
    <property type="match status" value="1"/>
</dbReference>
<dbReference type="GO" id="GO:0000156">
    <property type="term" value="F:phosphorelay response regulator activity"/>
    <property type="evidence" value="ECO:0007669"/>
    <property type="project" value="TreeGrafter"/>
</dbReference>
<feature type="DNA-binding region" description="OmpR/PhoB-type" evidence="9">
    <location>
        <begin position="127"/>
        <end position="228"/>
    </location>
</feature>
<evidence type="ECO:0000256" key="9">
    <source>
        <dbReference type="PROSITE-ProRule" id="PRU01091"/>
    </source>
</evidence>
<dbReference type="Gene3D" id="1.10.10.10">
    <property type="entry name" value="Winged helix-like DNA-binding domain superfamily/Winged helix DNA-binding domain"/>
    <property type="match status" value="1"/>
</dbReference>
<feature type="domain" description="Response regulatory" evidence="10">
    <location>
        <begin position="3"/>
        <end position="116"/>
    </location>
</feature>
<dbReference type="PROSITE" id="PS50110">
    <property type="entry name" value="RESPONSE_REGULATORY"/>
    <property type="match status" value="1"/>
</dbReference>
<feature type="modified residue" description="4-aspartylphosphate" evidence="8">
    <location>
        <position position="52"/>
    </location>
</feature>
<dbReference type="InterPro" id="IPR039420">
    <property type="entry name" value="WalR-like"/>
</dbReference>
<dbReference type="GO" id="GO:0005829">
    <property type="term" value="C:cytosol"/>
    <property type="evidence" value="ECO:0007669"/>
    <property type="project" value="TreeGrafter"/>
</dbReference>
<dbReference type="PANTHER" id="PTHR48111:SF73">
    <property type="entry name" value="ALKALINE PHOSPHATASE SYNTHESIS TRANSCRIPTIONAL REGULATORY PROTEIN PHOP"/>
    <property type="match status" value="1"/>
</dbReference>
<gene>
    <name evidence="12" type="ORF">GXN74_05185</name>
</gene>
<proteinExistence type="predicted"/>
<evidence type="ECO:0000256" key="4">
    <source>
        <dbReference type="ARBA" id="ARBA00023015"/>
    </source>
</evidence>
<evidence type="ECO:0000259" key="10">
    <source>
        <dbReference type="PROSITE" id="PS50110"/>
    </source>
</evidence>
<dbReference type="SUPFAM" id="SSF52172">
    <property type="entry name" value="CheY-like"/>
    <property type="match status" value="1"/>
</dbReference>
<dbReference type="EMBL" id="JAAEEH010000010">
    <property type="protein sequence ID" value="NDL67140.1"/>
    <property type="molecule type" value="Genomic_DNA"/>
</dbReference>
<organism evidence="12 13">
    <name type="scientific">Anaerotalea alkaliphila</name>
    <dbReference type="NCBI Taxonomy" id="2662126"/>
    <lineage>
        <taxon>Bacteria</taxon>
        <taxon>Bacillati</taxon>
        <taxon>Bacillota</taxon>
        <taxon>Clostridia</taxon>
        <taxon>Eubacteriales</taxon>
        <taxon>Anaerotalea</taxon>
    </lineage>
</organism>
<evidence type="ECO:0000256" key="5">
    <source>
        <dbReference type="ARBA" id="ARBA00023125"/>
    </source>
</evidence>
<dbReference type="InterPro" id="IPR001789">
    <property type="entry name" value="Sig_transdc_resp-reg_receiver"/>
</dbReference>
<evidence type="ECO:0000259" key="11">
    <source>
        <dbReference type="PROSITE" id="PS51755"/>
    </source>
</evidence>
<comment type="caution">
    <text evidence="12">The sequence shown here is derived from an EMBL/GenBank/DDBJ whole genome shotgun (WGS) entry which is preliminary data.</text>
</comment>
<dbReference type="Proteomes" id="UP000461585">
    <property type="component" value="Unassembled WGS sequence"/>
</dbReference>
<dbReference type="InterPro" id="IPR036388">
    <property type="entry name" value="WH-like_DNA-bd_sf"/>
</dbReference>
<dbReference type="GO" id="GO:0000976">
    <property type="term" value="F:transcription cis-regulatory region binding"/>
    <property type="evidence" value="ECO:0007669"/>
    <property type="project" value="TreeGrafter"/>
</dbReference>
<dbReference type="SUPFAM" id="SSF46894">
    <property type="entry name" value="C-terminal effector domain of the bipartite response regulators"/>
    <property type="match status" value="1"/>
</dbReference>
<name>A0A7X5HUZ5_9FIRM</name>
<dbReference type="PANTHER" id="PTHR48111">
    <property type="entry name" value="REGULATOR OF RPOS"/>
    <property type="match status" value="1"/>
</dbReference>
<evidence type="ECO:0000256" key="6">
    <source>
        <dbReference type="ARBA" id="ARBA00023163"/>
    </source>
</evidence>
<dbReference type="GO" id="GO:0032993">
    <property type="term" value="C:protein-DNA complex"/>
    <property type="evidence" value="ECO:0007669"/>
    <property type="project" value="TreeGrafter"/>
</dbReference>
<evidence type="ECO:0000256" key="7">
    <source>
        <dbReference type="ARBA" id="ARBA00024867"/>
    </source>
</evidence>
<dbReference type="SMART" id="SM00862">
    <property type="entry name" value="Trans_reg_C"/>
    <property type="match status" value="1"/>
</dbReference>
<dbReference type="InterPro" id="IPR016032">
    <property type="entry name" value="Sig_transdc_resp-reg_C-effctor"/>
</dbReference>
<dbReference type="CDD" id="cd00383">
    <property type="entry name" value="trans_reg_C"/>
    <property type="match status" value="1"/>
</dbReference>
<dbReference type="InterPro" id="IPR001867">
    <property type="entry name" value="OmpR/PhoB-type_DNA-bd"/>
</dbReference>
<keyword evidence="2 8" id="KW-0597">Phosphoprotein</keyword>
<keyword evidence="6" id="KW-0804">Transcription</keyword>
<accession>A0A7X5HUZ5</accession>
<evidence type="ECO:0000313" key="13">
    <source>
        <dbReference type="Proteomes" id="UP000461585"/>
    </source>
</evidence>
<dbReference type="RefSeq" id="WP_162369869.1">
    <property type="nucleotide sequence ID" value="NZ_JAAEEH010000010.1"/>
</dbReference>
<dbReference type="Gene3D" id="3.40.50.2300">
    <property type="match status" value="1"/>
</dbReference>
<evidence type="ECO:0000256" key="8">
    <source>
        <dbReference type="PROSITE-ProRule" id="PRU00169"/>
    </source>
</evidence>
<protein>
    <recommendedName>
        <fullName evidence="1">Stage 0 sporulation protein A homolog</fullName>
    </recommendedName>
</protein>
<sequence>MKKILVVDDEFGILEVVQAYLRKEGYEVYTATAGNEALGLFEGIRPDFVVLDLMLPDLSGEEICRRIRERSDVPILMLTAKKEEEDRIRGLELGADDYLTKPFSPKELVMRVKAILRRTGPETYVERDELSFNHGDLVIEKVERVVRKAGQVLDLTRNEYQLLTTFAENVQRTFTREQLIESSFGYDYLAYDRTIDVYVKNLRKKIEDDIKSPVYILTVYGVGYKFKGERDL</sequence>
<dbReference type="SMART" id="SM00448">
    <property type="entry name" value="REC"/>
    <property type="match status" value="1"/>
</dbReference>
<reference evidence="12 13" key="1">
    <citation type="submission" date="2020-01" db="EMBL/GenBank/DDBJ databases">
        <title>Anaeroalcalibacter tamaniensis gen. nov., sp. nov., moderately halophilic strictly anaerobic fermenter bacterium from mud volcano of Taman peninsula.</title>
        <authorList>
            <person name="Frolova A."/>
            <person name="Merkel A.Y."/>
            <person name="Slobodkin A.I."/>
        </authorList>
    </citation>
    <scope>NUCLEOTIDE SEQUENCE [LARGE SCALE GENOMIC DNA]</scope>
    <source>
        <strain evidence="12 13">F-3ap</strain>
    </source>
</reference>
<keyword evidence="3" id="KW-0902">Two-component regulatory system</keyword>
<dbReference type="InterPro" id="IPR011006">
    <property type="entry name" value="CheY-like_superfamily"/>
</dbReference>
<keyword evidence="5 9" id="KW-0238">DNA-binding</keyword>
<keyword evidence="13" id="KW-1185">Reference proteome</keyword>
<comment type="function">
    <text evidence="7">May play the central regulatory role in sporulation. It may be an element of the effector pathway responsible for the activation of sporulation genes in response to nutritional stress. Spo0A may act in concert with spo0H (a sigma factor) to control the expression of some genes that are critical to the sporulation process.</text>
</comment>
<dbReference type="Gene3D" id="6.10.250.690">
    <property type="match status" value="1"/>
</dbReference>
<evidence type="ECO:0000256" key="2">
    <source>
        <dbReference type="ARBA" id="ARBA00022553"/>
    </source>
</evidence>
<dbReference type="PROSITE" id="PS51755">
    <property type="entry name" value="OMPR_PHOB"/>
    <property type="match status" value="1"/>
</dbReference>
<evidence type="ECO:0000313" key="12">
    <source>
        <dbReference type="EMBL" id="NDL67140.1"/>
    </source>
</evidence>
<dbReference type="AlphaFoldDB" id="A0A7X5HUZ5"/>
<evidence type="ECO:0000256" key="1">
    <source>
        <dbReference type="ARBA" id="ARBA00018672"/>
    </source>
</evidence>
<dbReference type="Pfam" id="PF00486">
    <property type="entry name" value="Trans_reg_C"/>
    <property type="match status" value="1"/>
</dbReference>